<dbReference type="PANTHER" id="PTHR23321">
    <property type="entry name" value="RIBOSOMAL PROTEIN S15, BACTERIAL AND ORGANELLAR"/>
    <property type="match status" value="1"/>
</dbReference>
<keyword evidence="8" id="KW-1185">Reference proteome</keyword>
<evidence type="ECO:0000256" key="6">
    <source>
        <dbReference type="RuleBase" id="RU004524"/>
    </source>
</evidence>
<dbReference type="AlphaFoldDB" id="A0A939P717"/>
<dbReference type="GO" id="GO:0006412">
    <property type="term" value="P:translation"/>
    <property type="evidence" value="ECO:0007669"/>
    <property type="project" value="UniProtKB-UniRule"/>
</dbReference>
<dbReference type="HAMAP" id="MF_01343_B">
    <property type="entry name" value="Ribosomal_uS15_B"/>
    <property type="match status" value="1"/>
</dbReference>
<dbReference type="InterPro" id="IPR005290">
    <property type="entry name" value="Ribosomal_uS15_bac-type"/>
</dbReference>
<name>A0A939P717_9ACTN</name>
<comment type="similarity">
    <text evidence="4 5">Belongs to the universal ribosomal protein uS15 family.</text>
</comment>
<dbReference type="Gene3D" id="6.10.250.3130">
    <property type="match status" value="1"/>
</dbReference>
<evidence type="ECO:0000313" key="8">
    <source>
        <dbReference type="Proteomes" id="UP000669179"/>
    </source>
</evidence>
<dbReference type="Gene3D" id="1.10.287.10">
    <property type="entry name" value="S15/NS1, RNA-binding"/>
    <property type="match status" value="1"/>
</dbReference>
<dbReference type="Proteomes" id="UP000669179">
    <property type="component" value="Unassembled WGS sequence"/>
</dbReference>
<dbReference type="SUPFAM" id="SSF47060">
    <property type="entry name" value="S15/NS1 RNA-binding domain"/>
    <property type="match status" value="1"/>
</dbReference>
<dbReference type="CDD" id="cd00353">
    <property type="entry name" value="Ribosomal_S15p_S13e"/>
    <property type="match status" value="1"/>
</dbReference>
<comment type="caution">
    <text evidence="7">The sequence shown here is derived from an EMBL/GenBank/DDBJ whole genome shotgun (WGS) entry which is preliminary data.</text>
</comment>
<keyword evidence="4 6" id="KW-0699">rRNA-binding</keyword>
<dbReference type="FunFam" id="1.10.287.10:FF:000002">
    <property type="entry name" value="30S ribosomal protein S15"/>
    <property type="match status" value="1"/>
</dbReference>
<keyword evidence="4 6" id="KW-0694">RNA-binding</keyword>
<gene>
    <name evidence="4 7" type="primary">rpsO</name>
    <name evidence="7" type="ORF">J4573_06275</name>
</gene>
<keyword evidence="2 4" id="KW-0687">Ribonucleoprotein</keyword>
<protein>
    <recommendedName>
        <fullName evidence="4">Small ribosomal subunit protein uS15</fullName>
    </recommendedName>
</protein>
<dbReference type="GO" id="GO:0003735">
    <property type="term" value="F:structural constituent of ribosome"/>
    <property type="evidence" value="ECO:0007669"/>
    <property type="project" value="InterPro"/>
</dbReference>
<evidence type="ECO:0000256" key="4">
    <source>
        <dbReference type="HAMAP-Rule" id="MF_01343"/>
    </source>
</evidence>
<dbReference type="RefSeq" id="WP_208254273.1">
    <property type="nucleotide sequence ID" value="NZ_JAGEOJ010000002.1"/>
</dbReference>
<dbReference type="NCBIfam" id="TIGR00952">
    <property type="entry name" value="S15_bact"/>
    <property type="match status" value="1"/>
</dbReference>
<dbReference type="Pfam" id="PF00312">
    <property type="entry name" value="Ribosomal_S15"/>
    <property type="match status" value="1"/>
</dbReference>
<dbReference type="InterPro" id="IPR009068">
    <property type="entry name" value="uS15_NS1_RNA-bd_sf"/>
</dbReference>
<evidence type="ECO:0000313" key="7">
    <source>
        <dbReference type="EMBL" id="MBO2446690.1"/>
    </source>
</evidence>
<dbReference type="PANTHER" id="PTHR23321:SF26">
    <property type="entry name" value="SMALL RIBOSOMAL SUBUNIT PROTEIN US15M"/>
    <property type="match status" value="1"/>
</dbReference>
<sequence>MSLDTATKNKIIAEYATAEGDTGSPEVQVALLTRRINDLTEHLKEHKHDHHSRRGLLLLVGRRRRLLKYLQNKDISRYRALIERLGLRR</sequence>
<dbReference type="InterPro" id="IPR000589">
    <property type="entry name" value="Ribosomal_uS15"/>
</dbReference>
<organism evidence="7 8">
    <name type="scientific">Actinomadura barringtoniae</name>
    <dbReference type="NCBI Taxonomy" id="1427535"/>
    <lineage>
        <taxon>Bacteria</taxon>
        <taxon>Bacillati</taxon>
        <taxon>Actinomycetota</taxon>
        <taxon>Actinomycetes</taxon>
        <taxon>Streptosporangiales</taxon>
        <taxon>Thermomonosporaceae</taxon>
        <taxon>Actinomadura</taxon>
    </lineage>
</organism>
<dbReference type="SMART" id="SM01387">
    <property type="entry name" value="Ribosomal_S15"/>
    <property type="match status" value="1"/>
</dbReference>
<dbReference type="EMBL" id="JAGEOJ010000002">
    <property type="protein sequence ID" value="MBO2446690.1"/>
    <property type="molecule type" value="Genomic_DNA"/>
</dbReference>
<evidence type="ECO:0000256" key="3">
    <source>
        <dbReference type="ARBA" id="ARBA00064542"/>
    </source>
</evidence>
<evidence type="ECO:0000256" key="2">
    <source>
        <dbReference type="ARBA" id="ARBA00023274"/>
    </source>
</evidence>
<dbReference type="GO" id="GO:0022627">
    <property type="term" value="C:cytosolic small ribosomal subunit"/>
    <property type="evidence" value="ECO:0007669"/>
    <property type="project" value="TreeGrafter"/>
</dbReference>
<comment type="function">
    <text evidence="4">Forms an intersubunit bridge (bridge B4) with the 23S rRNA of the 50S subunit in the ribosome.</text>
</comment>
<evidence type="ECO:0000256" key="1">
    <source>
        <dbReference type="ARBA" id="ARBA00022980"/>
    </source>
</evidence>
<accession>A0A939P717</accession>
<dbReference type="GO" id="GO:0019843">
    <property type="term" value="F:rRNA binding"/>
    <property type="evidence" value="ECO:0007669"/>
    <property type="project" value="UniProtKB-UniRule"/>
</dbReference>
<dbReference type="PROSITE" id="PS00362">
    <property type="entry name" value="RIBOSOMAL_S15"/>
    <property type="match status" value="1"/>
</dbReference>
<evidence type="ECO:0000256" key="5">
    <source>
        <dbReference type="RuleBase" id="RU003919"/>
    </source>
</evidence>
<comment type="subunit">
    <text evidence="3 4">Part of the 30S ribosomal subunit. Forms a bridge to the 50S subunit in the 70S ribosome, contacting the 23S rRNA.</text>
</comment>
<comment type="function">
    <text evidence="4 6">One of the primary rRNA binding proteins, it binds directly to 16S rRNA where it helps nucleate assembly of the platform of the 30S subunit by binding and bridging several RNA helices of the 16S rRNA.</text>
</comment>
<proteinExistence type="inferred from homology"/>
<reference evidence="7" key="1">
    <citation type="submission" date="2021-03" db="EMBL/GenBank/DDBJ databases">
        <authorList>
            <person name="Kanchanasin P."/>
            <person name="Saeng-In P."/>
            <person name="Phongsopitanun W."/>
            <person name="Yuki M."/>
            <person name="Kudo T."/>
            <person name="Ohkuma M."/>
            <person name="Tanasupawat S."/>
        </authorList>
    </citation>
    <scope>NUCLEOTIDE SEQUENCE</scope>
    <source>
        <strain evidence="7">GKU 128</strain>
    </source>
</reference>
<keyword evidence="1 4" id="KW-0689">Ribosomal protein</keyword>